<evidence type="ECO:0000256" key="1">
    <source>
        <dbReference type="ARBA" id="ARBA00023015"/>
    </source>
</evidence>
<evidence type="ECO:0000259" key="4">
    <source>
        <dbReference type="PROSITE" id="PS50932"/>
    </source>
</evidence>
<keyword evidence="1" id="KW-0805">Transcription regulation</keyword>
<dbReference type="Pfam" id="PF13377">
    <property type="entry name" value="Peripla_BP_3"/>
    <property type="match status" value="1"/>
</dbReference>
<proteinExistence type="predicted"/>
<gene>
    <name evidence="5" type="ORF">K7862_08845</name>
</gene>
<dbReference type="CDD" id="cd01392">
    <property type="entry name" value="HTH_LacI"/>
    <property type="match status" value="1"/>
</dbReference>
<keyword evidence="6" id="KW-1185">Reference proteome</keyword>
<evidence type="ECO:0000256" key="2">
    <source>
        <dbReference type="ARBA" id="ARBA00023125"/>
    </source>
</evidence>
<dbReference type="Pfam" id="PF00356">
    <property type="entry name" value="LacI"/>
    <property type="match status" value="1"/>
</dbReference>
<keyword evidence="3" id="KW-0804">Transcription</keyword>
<organism evidence="5 6">
    <name type="scientific">Actinacidiphila acidipaludis</name>
    <dbReference type="NCBI Taxonomy" id="2873382"/>
    <lineage>
        <taxon>Bacteria</taxon>
        <taxon>Bacillati</taxon>
        <taxon>Actinomycetota</taxon>
        <taxon>Actinomycetes</taxon>
        <taxon>Kitasatosporales</taxon>
        <taxon>Streptomycetaceae</taxon>
        <taxon>Actinacidiphila</taxon>
    </lineage>
</organism>
<dbReference type="InterPro" id="IPR000843">
    <property type="entry name" value="HTH_LacI"/>
</dbReference>
<dbReference type="PANTHER" id="PTHR30146">
    <property type="entry name" value="LACI-RELATED TRANSCRIPTIONAL REPRESSOR"/>
    <property type="match status" value="1"/>
</dbReference>
<comment type="caution">
    <text evidence="5">The sequence shown here is derived from an EMBL/GenBank/DDBJ whole genome shotgun (WGS) entry which is preliminary data.</text>
</comment>
<reference evidence="5 6" key="1">
    <citation type="submission" date="2021-08" db="EMBL/GenBank/DDBJ databases">
        <title>WGS of actinomycetes from Thailand.</title>
        <authorList>
            <person name="Thawai C."/>
        </authorList>
    </citation>
    <scope>NUCLEOTIDE SEQUENCE [LARGE SCALE GENOMIC DNA]</scope>
    <source>
        <strain evidence="5 6">PLK6-54</strain>
    </source>
</reference>
<keyword evidence="2 5" id="KW-0238">DNA-binding</keyword>
<dbReference type="PROSITE" id="PS00356">
    <property type="entry name" value="HTH_LACI_1"/>
    <property type="match status" value="1"/>
</dbReference>
<dbReference type="SUPFAM" id="SSF47413">
    <property type="entry name" value="lambda repressor-like DNA-binding domains"/>
    <property type="match status" value="1"/>
</dbReference>
<evidence type="ECO:0000256" key="3">
    <source>
        <dbReference type="ARBA" id="ARBA00023163"/>
    </source>
</evidence>
<dbReference type="InterPro" id="IPR046335">
    <property type="entry name" value="LacI/GalR-like_sensor"/>
</dbReference>
<name>A0ABS7Q3M7_9ACTN</name>
<dbReference type="GO" id="GO:0003677">
    <property type="term" value="F:DNA binding"/>
    <property type="evidence" value="ECO:0007669"/>
    <property type="project" value="UniProtKB-KW"/>
</dbReference>
<accession>A0ABS7Q3M7</accession>
<dbReference type="EMBL" id="JAINZZ010000007">
    <property type="protein sequence ID" value="MBY8877737.1"/>
    <property type="molecule type" value="Genomic_DNA"/>
</dbReference>
<dbReference type="PANTHER" id="PTHR30146:SF153">
    <property type="entry name" value="LACTOSE OPERON REPRESSOR"/>
    <property type="match status" value="1"/>
</dbReference>
<dbReference type="SUPFAM" id="SSF53822">
    <property type="entry name" value="Periplasmic binding protein-like I"/>
    <property type="match status" value="1"/>
</dbReference>
<dbReference type="SMART" id="SM00354">
    <property type="entry name" value="HTH_LACI"/>
    <property type="match status" value="1"/>
</dbReference>
<dbReference type="InterPro" id="IPR010982">
    <property type="entry name" value="Lambda_DNA-bd_dom_sf"/>
</dbReference>
<protein>
    <submittedName>
        <fullName evidence="5">LacI family DNA-binding transcriptional regulator</fullName>
    </submittedName>
</protein>
<dbReference type="PROSITE" id="PS50932">
    <property type="entry name" value="HTH_LACI_2"/>
    <property type="match status" value="1"/>
</dbReference>
<feature type="domain" description="HTH lacI-type" evidence="4">
    <location>
        <begin position="22"/>
        <end position="73"/>
    </location>
</feature>
<dbReference type="RefSeq" id="WP_222961892.1">
    <property type="nucleotide sequence ID" value="NZ_JAINZZ010000007.1"/>
</dbReference>
<dbReference type="CDD" id="cd06296">
    <property type="entry name" value="PBP1_CatR-like"/>
    <property type="match status" value="1"/>
</dbReference>
<dbReference type="Gene3D" id="1.10.260.40">
    <property type="entry name" value="lambda repressor-like DNA-binding domains"/>
    <property type="match status" value="1"/>
</dbReference>
<dbReference type="Proteomes" id="UP000778578">
    <property type="component" value="Unassembled WGS sequence"/>
</dbReference>
<dbReference type="InterPro" id="IPR028082">
    <property type="entry name" value="Peripla_BP_I"/>
</dbReference>
<evidence type="ECO:0000313" key="5">
    <source>
        <dbReference type="EMBL" id="MBY8877737.1"/>
    </source>
</evidence>
<evidence type="ECO:0000313" key="6">
    <source>
        <dbReference type="Proteomes" id="UP000778578"/>
    </source>
</evidence>
<sequence>MSAPSVQQPRDDQPEIPTDGTATLAEIARAAGVSAPTVSKVLNGRGDVAPATRSRVEELLRAHGYQRRRGSVQPAPLLDLVFHELESSWAMEVIRGVENVARQEGLSVVLSESAGRLSPGQTWVDGVLARRPTGVILVLSGLDPAQRAQLTSRDIPFVVLDPAGDPGEDVPAIGATNWQGGLAATRHLLELGHRRIGVIGGPAGIMCSRARIDGYRAALETAGVAYDPALVKAGDFHHEAGYTKGLELLRMPDRPTAVFTGNDLQALGLYEAARELGLRIPRDLSVVGFDDLPLARWISPPLTTVRQPLTEMAEAAAQLVLDLSRGHQPSTLRVDLATRLVERASSAAPRQDG</sequence>
<dbReference type="Gene3D" id="3.40.50.2300">
    <property type="match status" value="2"/>
</dbReference>